<dbReference type="OrthoDB" id="1745088at2759"/>
<dbReference type="RefSeq" id="XP_020092176.1">
    <property type="nucleotide sequence ID" value="XM_020236587.1"/>
</dbReference>
<sequence length="220" mass="25342">MCKMFDSVQTQFDIIGLENLVIEKIYVGVKFIEQVWKDVDGVLTCDPNIYTNAKPVPYLTFEEAAKLAYFGEQIRISKKNKKESYQEELEEHIISLIASLFGGIVKGSRRDRLLSKFVENECEKIDRLMELYMSSAAGVFKIIRPAIGEAVREMPLAELMTKYRKVSSIEKASKGWQDEYEVSSKQFHFLPDPQTIFFICLRVGNRVSPIVNLYLLENPH</sequence>
<evidence type="ECO:0000259" key="7">
    <source>
        <dbReference type="Pfam" id="PF08216"/>
    </source>
</evidence>
<dbReference type="Pfam" id="PF08216">
    <property type="entry name" value="CTNNBL"/>
    <property type="match status" value="1"/>
</dbReference>
<dbReference type="InterPro" id="IPR013180">
    <property type="entry name" value="CTNNBL1_N"/>
</dbReference>
<dbReference type="InterPro" id="IPR011989">
    <property type="entry name" value="ARM-like"/>
</dbReference>
<dbReference type="InterPro" id="IPR039678">
    <property type="entry name" value="CTNNBL1"/>
</dbReference>
<dbReference type="GeneID" id="109712820"/>
<accession>A0A6P5F7L6</accession>
<keyword evidence="5" id="KW-0539">Nucleus</keyword>
<dbReference type="Proteomes" id="UP000515123">
    <property type="component" value="Linkage group 7"/>
</dbReference>
<dbReference type="PANTHER" id="PTHR14978">
    <property type="entry name" value="BETA-CATENIN-LIKE PROTEIN 1 NUCLEAR ASSOCIATED PROTEIN"/>
    <property type="match status" value="1"/>
</dbReference>
<keyword evidence="4" id="KW-0175">Coiled coil</keyword>
<evidence type="ECO:0000256" key="2">
    <source>
        <dbReference type="ARBA" id="ARBA00022553"/>
    </source>
</evidence>
<dbReference type="GO" id="GO:0005681">
    <property type="term" value="C:spliceosomal complex"/>
    <property type="evidence" value="ECO:0007669"/>
    <property type="project" value="TreeGrafter"/>
</dbReference>
<comment type="subcellular location">
    <subcellularLocation>
        <location evidence="1">Nucleus</location>
    </subcellularLocation>
</comment>
<dbReference type="Pfam" id="PF00696">
    <property type="entry name" value="AA_kinase"/>
    <property type="match status" value="1"/>
</dbReference>
<dbReference type="Gene3D" id="1.25.10.10">
    <property type="entry name" value="Leucine-rich Repeat Variant"/>
    <property type="match status" value="1"/>
</dbReference>
<reference evidence="9" key="2">
    <citation type="submission" date="2025-08" db="UniProtKB">
        <authorList>
            <consortium name="RefSeq"/>
        </authorList>
    </citation>
    <scope>IDENTIFICATION</scope>
    <source>
        <tissue evidence="9">Leaf</tissue>
    </source>
</reference>
<evidence type="ECO:0000313" key="8">
    <source>
        <dbReference type="Proteomes" id="UP000515123"/>
    </source>
</evidence>
<proteinExistence type="predicted"/>
<dbReference type="SUPFAM" id="SSF53633">
    <property type="entry name" value="Carbamate kinase-like"/>
    <property type="match status" value="1"/>
</dbReference>
<keyword evidence="2" id="KW-0597">Phosphoprotein</keyword>
<evidence type="ECO:0000256" key="3">
    <source>
        <dbReference type="ARBA" id="ARBA00022737"/>
    </source>
</evidence>
<reference evidence="8" key="1">
    <citation type="journal article" date="2015" name="Nat. Genet.">
        <title>The pineapple genome and the evolution of CAM photosynthesis.</title>
        <authorList>
            <person name="Ming R."/>
            <person name="VanBuren R."/>
            <person name="Wai C.M."/>
            <person name="Tang H."/>
            <person name="Schatz M.C."/>
            <person name="Bowers J.E."/>
            <person name="Lyons E."/>
            <person name="Wang M.L."/>
            <person name="Chen J."/>
            <person name="Biggers E."/>
            <person name="Zhang J."/>
            <person name="Huang L."/>
            <person name="Zhang L."/>
            <person name="Miao W."/>
            <person name="Zhang J."/>
            <person name="Ye Z."/>
            <person name="Miao C."/>
            <person name="Lin Z."/>
            <person name="Wang H."/>
            <person name="Zhou H."/>
            <person name="Yim W.C."/>
            <person name="Priest H.D."/>
            <person name="Zheng C."/>
            <person name="Woodhouse M."/>
            <person name="Edger P.P."/>
            <person name="Guyot R."/>
            <person name="Guo H.B."/>
            <person name="Guo H."/>
            <person name="Zheng G."/>
            <person name="Singh R."/>
            <person name="Sharma A."/>
            <person name="Min X."/>
            <person name="Zheng Y."/>
            <person name="Lee H."/>
            <person name="Gurtowski J."/>
            <person name="Sedlazeck F.J."/>
            <person name="Harkess A."/>
            <person name="McKain M.R."/>
            <person name="Liao Z."/>
            <person name="Fang J."/>
            <person name="Liu J."/>
            <person name="Zhang X."/>
            <person name="Zhang Q."/>
            <person name="Hu W."/>
            <person name="Qin Y."/>
            <person name="Wang K."/>
            <person name="Chen L.Y."/>
            <person name="Shirley N."/>
            <person name="Lin Y.R."/>
            <person name="Liu L.Y."/>
            <person name="Hernandez A.G."/>
            <person name="Wright C.L."/>
            <person name="Bulone V."/>
            <person name="Tuskan G.A."/>
            <person name="Heath K."/>
            <person name="Zee F."/>
            <person name="Moore P.H."/>
            <person name="Sunkar R."/>
            <person name="Leebens-Mack J.H."/>
            <person name="Mockler T."/>
            <person name="Bennetzen J.L."/>
            <person name="Freeling M."/>
            <person name="Sankoff D."/>
            <person name="Paterson A.H."/>
            <person name="Zhu X."/>
            <person name="Yang X."/>
            <person name="Smith J.A."/>
            <person name="Cushman J.C."/>
            <person name="Paull R.E."/>
            <person name="Yu Q."/>
        </authorList>
    </citation>
    <scope>NUCLEOTIDE SEQUENCE [LARGE SCALE GENOMIC DNA]</scope>
    <source>
        <strain evidence="8">cv. F153</strain>
    </source>
</reference>
<gene>
    <name evidence="9" type="primary">LOC109712820</name>
</gene>
<protein>
    <submittedName>
        <fullName evidence="9">Uncharacterized protein LOC109712820</fullName>
    </submittedName>
</protein>
<evidence type="ECO:0000313" key="9">
    <source>
        <dbReference type="RefSeq" id="XP_020092176.1"/>
    </source>
</evidence>
<evidence type="ECO:0000256" key="4">
    <source>
        <dbReference type="ARBA" id="ARBA00023054"/>
    </source>
</evidence>
<dbReference type="InterPro" id="IPR001048">
    <property type="entry name" value="Asp/Glu/Uridylate_kinase"/>
</dbReference>
<evidence type="ECO:0000256" key="5">
    <source>
        <dbReference type="ARBA" id="ARBA00023242"/>
    </source>
</evidence>
<keyword evidence="3" id="KW-0677">Repeat</keyword>
<dbReference type="PANTHER" id="PTHR14978:SF0">
    <property type="entry name" value="BETA-CATENIN-LIKE PROTEIN 1"/>
    <property type="match status" value="1"/>
</dbReference>
<dbReference type="InterPro" id="IPR036393">
    <property type="entry name" value="AceGlu_kinase-like_sf"/>
</dbReference>
<feature type="domain" description="Aspartate/glutamate/uridylate kinase" evidence="6">
    <location>
        <begin position="35"/>
        <end position="71"/>
    </location>
</feature>
<keyword evidence="8" id="KW-1185">Reference proteome</keyword>
<name>A0A6P5F7L6_ANACO</name>
<feature type="domain" description="Beta-catenin-like protein 1 N-terminal" evidence="7">
    <location>
        <begin position="77"/>
        <end position="139"/>
    </location>
</feature>
<evidence type="ECO:0000259" key="6">
    <source>
        <dbReference type="Pfam" id="PF00696"/>
    </source>
</evidence>
<evidence type="ECO:0000256" key="1">
    <source>
        <dbReference type="ARBA" id="ARBA00004123"/>
    </source>
</evidence>
<organism evidence="8 9">
    <name type="scientific">Ananas comosus</name>
    <name type="common">Pineapple</name>
    <name type="synonym">Ananas ananas</name>
    <dbReference type="NCBI Taxonomy" id="4615"/>
    <lineage>
        <taxon>Eukaryota</taxon>
        <taxon>Viridiplantae</taxon>
        <taxon>Streptophyta</taxon>
        <taxon>Embryophyta</taxon>
        <taxon>Tracheophyta</taxon>
        <taxon>Spermatophyta</taxon>
        <taxon>Magnoliopsida</taxon>
        <taxon>Liliopsida</taxon>
        <taxon>Poales</taxon>
        <taxon>Bromeliaceae</taxon>
        <taxon>Bromelioideae</taxon>
        <taxon>Ananas</taxon>
    </lineage>
</organism>
<dbReference type="AlphaFoldDB" id="A0A6P5F7L6"/>